<organism evidence="3 4">
    <name type="scientific">Pseudokineococcus basanitobsidens</name>
    <dbReference type="NCBI Taxonomy" id="1926649"/>
    <lineage>
        <taxon>Bacteria</taxon>
        <taxon>Bacillati</taxon>
        <taxon>Actinomycetota</taxon>
        <taxon>Actinomycetes</taxon>
        <taxon>Kineosporiales</taxon>
        <taxon>Kineosporiaceae</taxon>
        <taxon>Pseudokineococcus</taxon>
    </lineage>
</organism>
<proteinExistence type="predicted"/>
<name>A0ABU8RNX7_9ACTN</name>
<accession>A0ABU8RNX7</accession>
<gene>
    <name evidence="3" type="ORF">WDZ17_15845</name>
</gene>
<evidence type="ECO:0000256" key="2">
    <source>
        <dbReference type="SAM" id="Phobius"/>
    </source>
</evidence>
<keyword evidence="2" id="KW-0812">Transmembrane</keyword>
<evidence type="ECO:0000313" key="4">
    <source>
        <dbReference type="Proteomes" id="UP001387100"/>
    </source>
</evidence>
<evidence type="ECO:0000256" key="1">
    <source>
        <dbReference type="SAM" id="MobiDB-lite"/>
    </source>
</evidence>
<keyword evidence="2" id="KW-1133">Transmembrane helix</keyword>
<reference evidence="3 4" key="1">
    <citation type="journal article" date="2017" name="Int. J. Syst. Evol. Microbiol.">
        <title>Pseudokineococcus basanitobsidens sp. nov., isolated from volcanic rock.</title>
        <authorList>
            <person name="Lee D.W."/>
            <person name="Park M.Y."/>
            <person name="Kim J.J."/>
            <person name="Kim B.S."/>
        </authorList>
    </citation>
    <scope>NUCLEOTIDE SEQUENCE [LARGE SCALE GENOMIC DNA]</scope>
    <source>
        <strain evidence="3 4">DSM 103726</strain>
    </source>
</reference>
<dbReference type="EMBL" id="JBBIAA010000033">
    <property type="protein sequence ID" value="MEJ5946770.1"/>
    <property type="molecule type" value="Genomic_DNA"/>
</dbReference>
<feature type="compositionally biased region" description="Basic and acidic residues" evidence="1">
    <location>
        <begin position="86"/>
        <end position="97"/>
    </location>
</feature>
<protein>
    <recommendedName>
        <fullName evidence="5">Lycopene cyclase domain-containing protein</fullName>
    </recommendedName>
</protein>
<keyword evidence="2" id="KW-0472">Membrane</keyword>
<evidence type="ECO:0008006" key="5">
    <source>
        <dbReference type="Google" id="ProtNLM"/>
    </source>
</evidence>
<dbReference type="Proteomes" id="UP001387100">
    <property type="component" value="Unassembled WGS sequence"/>
</dbReference>
<dbReference type="RefSeq" id="WP_339576151.1">
    <property type="nucleotide sequence ID" value="NZ_JBBIAA010000033.1"/>
</dbReference>
<feature type="region of interest" description="Disordered" evidence="1">
    <location>
        <begin position="81"/>
        <end position="105"/>
    </location>
</feature>
<evidence type="ECO:0000313" key="3">
    <source>
        <dbReference type="EMBL" id="MEJ5946770.1"/>
    </source>
</evidence>
<feature type="transmembrane region" description="Helical" evidence="2">
    <location>
        <begin position="56"/>
        <end position="79"/>
    </location>
</feature>
<keyword evidence="4" id="KW-1185">Reference proteome</keyword>
<comment type="caution">
    <text evidence="3">The sequence shown here is derived from an EMBL/GenBank/DDBJ whole genome shotgun (WGS) entry which is preliminary data.</text>
</comment>
<sequence length="105" mass="10526">MVVVAVVLAALAAATLASVLRPGPLAVVAVAAAGVAWWLVNGPVEGPVLHVVSPSHGLTVADLLVPPALAVAVVAAALARRRRRAGDRSGRPRRDARGAAPTAPR</sequence>